<keyword evidence="1" id="KW-1133">Transmembrane helix</keyword>
<organism evidence="2">
    <name type="scientific">bioreactor metagenome</name>
    <dbReference type="NCBI Taxonomy" id="1076179"/>
    <lineage>
        <taxon>unclassified sequences</taxon>
        <taxon>metagenomes</taxon>
        <taxon>ecological metagenomes</taxon>
    </lineage>
</organism>
<keyword evidence="1" id="KW-0472">Membrane</keyword>
<keyword evidence="1" id="KW-0812">Transmembrane</keyword>
<proteinExistence type="predicted"/>
<dbReference type="EMBL" id="VSSQ01000982">
    <property type="protein sequence ID" value="MPM03792.1"/>
    <property type="molecule type" value="Genomic_DNA"/>
</dbReference>
<feature type="transmembrane region" description="Helical" evidence="1">
    <location>
        <begin position="173"/>
        <end position="193"/>
    </location>
</feature>
<accession>A0A644WJ39</accession>
<reference evidence="2" key="1">
    <citation type="submission" date="2019-08" db="EMBL/GenBank/DDBJ databases">
        <authorList>
            <person name="Kucharzyk K."/>
            <person name="Murdoch R.W."/>
            <person name="Higgins S."/>
            <person name="Loffler F."/>
        </authorList>
    </citation>
    <scope>NUCLEOTIDE SEQUENCE</scope>
</reference>
<comment type="caution">
    <text evidence="2">The sequence shown here is derived from an EMBL/GenBank/DDBJ whole genome shotgun (WGS) entry which is preliminary data.</text>
</comment>
<feature type="transmembrane region" description="Helical" evidence="1">
    <location>
        <begin position="283"/>
        <end position="302"/>
    </location>
</feature>
<feature type="transmembrane region" description="Helical" evidence="1">
    <location>
        <begin position="223"/>
        <end position="242"/>
    </location>
</feature>
<feature type="transmembrane region" description="Helical" evidence="1">
    <location>
        <begin position="199"/>
        <end position="216"/>
    </location>
</feature>
<sequence>MKGVFNMKDKLLLGLAELTQLTPINKKEALFGLYRDYNVSINSINYIYYIDFPIKLTNESEVDNINSFLNGLKKEFKKLNYASYKPYSIQLQYNPGYKKYRNPEIILSILNKLIDFSVMNNLVTSCSSCGENIEVSPFLLGANIIPCCKNCQFEIKNTISENQNSVRNKGNNIIGGIVGGFIGALLGSIVWILIYQMNYIAAIAGLAIAICCIKGYQLLGGKLNITGVIITSIITIIMVYVANHISLAIDIYSEFKSFYEITFFDALRSVPDFLSEPSIRSEFMKNLFIGYLLTFIGSASYIKKSYKEFNYKIEAEELEL</sequence>
<protein>
    <submittedName>
        <fullName evidence="2">Uncharacterized protein</fullName>
    </submittedName>
</protein>
<evidence type="ECO:0000256" key="1">
    <source>
        <dbReference type="SAM" id="Phobius"/>
    </source>
</evidence>
<evidence type="ECO:0000313" key="2">
    <source>
        <dbReference type="EMBL" id="MPM03792.1"/>
    </source>
</evidence>
<name>A0A644WJ39_9ZZZZ</name>
<dbReference type="AlphaFoldDB" id="A0A644WJ39"/>
<gene>
    <name evidence="2" type="ORF">SDC9_50059</name>
</gene>